<feature type="compositionally biased region" description="Low complexity" evidence="1">
    <location>
        <begin position="127"/>
        <end position="147"/>
    </location>
</feature>
<feature type="region of interest" description="Disordered" evidence="1">
    <location>
        <begin position="33"/>
        <end position="84"/>
    </location>
</feature>
<evidence type="ECO:0000313" key="2">
    <source>
        <dbReference type="EMBL" id="KYF93209.1"/>
    </source>
</evidence>
<accession>A0A150SL82</accession>
<protein>
    <submittedName>
        <fullName evidence="2">Uncharacterized protein</fullName>
    </submittedName>
</protein>
<comment type="caution">
    <text evidence="2">The sequence shown here is derived from an EMBL/GenBank/DDBJ whole genome shotgun (WGS) entry which is preliminary data.</text>
</comment>
<organism evidence="2 3">
    <name type="scientific">Sorangium cellulosum</name>
    <name type="common">Polyangium cellulosum</name>
    <dbReference type="NCBI Taxonomy" id="56"/>
    <lineage>
        <taxon>Bacteria</taxon>
        <taxon>Pseudomonadati</taxon>
        <taxon>Myxococcota</taxon>
        <taxon>Polyangia</taxon>
        <taxon>Polyangiales</taxon>
        <taxon>Polyangiaceae</taxon>
        <taxon>Sorangium</taxon>
    </lineage>
</organism>
<reference evidence="2 3" key="1">
    <citation type="submission" date="2014-02" db="EMBL/GenBank/DDBJ databases">
        <title>The small core and large imbalanced accessory genome model reveals a collaborative survival strategy of Sorangium cellulosum strains in nature.</title>
        <authorList>
            <person name="Han K."/>
            <person name="Peng R."/>
            <person name="Blom J."/>
            <person name="Li Y.-Z."/>
        </authorList>
    </citation>
    <scope>NUCLEOTIDE SEQUENCE [LARGE SCALE GENOMIC DNA]</scope>
    <source>
        <strain evidence="2 3">So0011-07</strain>
    </source>
</reference>
<evidence type="ECO:0000256" key="1">
    <source>
        <dbReference type="SAM" id="MobiDB-lite"/>
    </source>
</evidence>
<dbReference type="AlphaFoldDB" id="A0A150SL82"/>
<feature type="region of interest" description="Disordered" evidence="1">
    <location>
        <begin position="126"/>
        <end position="180"/>
    </location>
</feature>
<feature type="region of interest" description="Disordered" evidence="1">
    <location>
        <begin position="1"/>
        <end position="20"/>
    </location>
</feature>
<proteinExistence type="predicted"/>
<dbReference type="EMBL" id="JEMB01000834">
    <property type="protein sequence ID" value="KYF93209.1"/>
    <property type="molecule type" value="Genomic_DNA"/>
</dbReference>
<feature type="compositionally biased region" description="Basic and acidic residues" evidence="1">
    <location>
        <begin position="211"/>
        <end position="223"/>
    </location>
</feature>
<dbReference type="Proteomes" id="UP000075635">
    <property type="component" value="Unassembled WGS sequence"/>
</dbReference>
<evidence type="ECO:0000313" key="3">
    <source>
        <dbReference type="Proteomes" id="UP000075635"/>
    </source>
</evidence>
<name>A0A150SL82_SORCE</name>
<sequence length="301" mass="31781">MAARGCVHARARGDRREPVSKAMAVKLASTVVCGDVRPTKGAGERRRTSSRKSRSPTRTTPVAYSPMTTRSRPSDAAASARDAYAHRPPSCRGFMLAASTANPWRRSITAVTGIIAGQHVFQTRRISTSSAQPASAEAATSTTAAPRTRGRRAAELEREAGSAAVSAKPGTSGCRSLSDSHATSYGLQYQRQTSESLLFVVPGPLGPARPAGEREARLERRPVGEGADACQGTVFPLSVAGQPPQPRAAQPELNRPLVPSGRSTWAIEAPYLLKAASTLGVEPRRRPRVGAIGLVATARSR</sequence>
<feature type="region of interest" description="Disordered" evidence="1">
    <location>
        <begin position="208"/>
        <end position="227"/>
    </location>
</feature>
<feature type="compositionally biased region" description="Low complexity" evidence="1">
    <location>
        <begin position="70"/>
        <end position="82"/>
    </location>
</feature>
<gene>
    <name evidence="2" type="ORF">BE17_48650</name>
</gene>